<name>A0A1H3VMV5_9ACTO</name>
<dbReference type="EMBL" id="FNQV01000001">
    <property type="protein sequence ID" value="SDZ75448.1"/>
    <property type="molecule type" value="Genomic_DNA"/>
</dbReference>
<dbReference type="AlphaFoldDB" id="A0A1H3VMV5"/>
<dbReference type="SUPFAM" id="SSF56801">
    <property type="entry name" value="Acetyl-CoA synthetase-like"/>
    <property type="match status" value="1"/>
</dbReference>
<gene>
    <name evidence="1" type="ORF">SAMN02910418_00125</name>
</gene>
<proteinExistence type="predicted"/>
<dbReference type="Gene3D" id="3.40.50.12780">
    <property type="entry name" value="N-terminal domain of ligase-like"/>
    <property type="match status" value="1"/>
</dbReference>
<reference evidence="2" key="1">
    <citation type="submission" date="2016-10" db="EMBL/GenBank/DDBJ databases">
        <authorList>
            <person name="Varghese N."/>
            <person name="Submissions S."/>
        </authorList>
    </citation>
    <scope>NUCLEOTIDE SEQUENCE [LARGE SCALE GENOMIC DNA]</scope>
    <source>
        <strain evidence="2">KPR-1</strain>
    </source>
</reference>
<keyword evidence="2" id="KW-1185">Reference proteome</keyword>
<sequence>MAAMPLRHDPGHLLAAFASRSTPAVTWYSADERTELSGAVLARWVAKTANFLVFDAGFAPGDTLFVDLPPTWRAFVWAHATWLAGGAVTFREIDDPDVILTDRPEAWAETSGDVLALALPALAMSYDGELPPMVSDANAEVMSAADQLGAMPPLDPTAIALAGPNLRYADLDELLDGGSAQRLMIRPATNHELVRQLASQLLAGGSIVAIDRDFAGDCAAVATQEQALPLRDPCR</sequence>
<dbReference type="Proteomes" id="UP000199288">
    <property type="component" value="Unassembled WGS sequence"/>
</dbReference>
<evidence type="ECO:0000313" key="2">
    <source>
        <dbReference type="Proteomes" id="UP000199288"/>
    </source>
</evidence>
<dbReference type="NCBIfam" id="TIGR03089">
    <property type="entry name" value="TIGR03089 family protein"/>
    <property type="match status" value="1"/>
</dbReference>
<organism evidence="1 2">
    <name type="scientific">Bowdeniella nasicola</name>
    <dbReference type="NCBI Taxonomy" id="208480"/>
    <lineage>
        <taxon>Bacteria</taxon>
        <taxon>Bacillati</taxon>
        <taxon>Actinomycetota</taxon>
        <taxon>Actinomycetes</taxon>
        <taxon>Actinomycetales</taxon>
        <taxon>Actinomycetaceae</taxon>
        <taxon>Bowdeniella</taxon>
    </lineage>
</organism>
<accession>A0A1H3VMV5</accession>
<evidence type="ECO:0000313" key="1">
    <source>
        <dbReference type="EMBL" id="SDZ75448.1"/>
    </source>
</evidence>
<dbReference type="InterPro" id="IPR042099">
    <property type="entry name" value="ANL_N_sf"/>
</dbReference>
<dbReference type="InterPro" id="IPR017523">
    <property type="entry name" value="Rv3268"/>
</dbReference>
<protein>
    <submittedName>
        <fullName evidence="1">TIGR03089 family protein</fullName>
    </submittedName>
</protein>